<dbReference type="SUPFAM" id="SSF55136">
    <property type="entry name" value="Probable bacterial effector-binding domain"/>
    <property type="match status" value="1"/>
</dbReference>
<dbReference type="Pfam" id="PF08279">
    <property type="entry name" value="HTH_11"/>
    <property type="match status" value="1"/>
</dbReference>
<dbReference type="InterPro" id="IPR029442">
    <property type="entry name" value="GyrI-like"/>
</dbReference>
<dbReference type="Gene3D" id="1.10.10.10">
    <property type="entry name" value="Winged helix-like DNA-binding domain superfamily/Winged helix DNA-binding domain"/>
    <property type="match status" value="1"/>
</dbReference>
<evidence type="ECO:0000313" key="3">
    <source>
        <dbReference type="Proteomes" id="UP000581688"/>
    </source>
</evidence>
<gene>
    <name evidence="2" type="ORF">HNQ94_002502</name>
</gene>
<dbReference type="InterPro" id="IPR013196">
    <property type="entry name" value="HTH_11"/>
</dbReference>
<dbReference type="InterPro" id="IPR036390">
    <property type="entry name" value="WH_DNA-bd_sf"/>
</dbReference>
<dbReference type="InterPro" id="IPR036388">
    <property type="entry name" value="WH-like_DNA-bd_sf"/>
</dbReference>
<keyword evidence="3" id="KW-1185">Reference proteome</keyword>
<dbReference type="AlphaFoldDB" id="A0A841Q6M3"/>
<comment type="caution">
    <text evidence="2">The sequence shown here is derived from an EMBL/GenBank/DDBJ whole genome shotgun (WGS) entry which is preliminary data.</text>
</comment>
<dbReference type="Gene3D" id="3.20.80.10">
    <property type="entry name" value="Regulatory factor, effector binding domain"/>
    <property type="match status" value="1"/>
</dbReference>
<reference evidence="2 3" key="1">
    <citation type="submission" date="2020-08" db="EMBL/GenBank/DDBJ databases">
        <title>Genomic Encyclopedia of Type Strains, Phase IV (KMG-IV): sequencing the most valuable type-strain genomes for metagenomic binning, comparative biology and taxonomic classification.</title>
        <authorList>
            <person name="Goeker M."/>
        </authorList>
    </citation>
    <scope>NUCLEOTIDE SEQUENCE [LARGE SCALE GENOMIC DNA]</scope>
    <source>
        <strain evidence="2 3">DSM 19612</strain>
    </source>
</reference>
<dbReference type="InterPro" id="IPR011256">
    <property type="entry name" value="Reg_factor_effector_dom_sf"/>
</dbReference>
<protein>
    <submittedName>
        <fullName evidence="2">Putative transcriptional regulator YdeE</fullName>
    </submittedName>
</protein>
<dbReference type="InterPro" id="IPR010499">
    <property type="entry name" value="AraC_E-bd"/>
</dbReference>
<sequence length="228" mass="26591">MTKSQRLIELMVRVYEKQNFTVEELALEFDVSYRTMLRYLHELSGYGVPLYSNMGKNGGYSLLQTKTKQPFLGKKAVSVNKVIKPTTHVIGLEFKAPFTAFYMSKSFKPFLWKELHKRKTEIKNLLHKESYIGVSLSRSHIYHYIAGVEVTKPFPVPENMVTISLPTREYVVYNHFGSEEREDTDQTYFHMMEKLKKQGIKLNPKNYSLELFDAKNPNLLTIHLPLES</sequence>
<dbReference type="Pfam" id="PF06445">
    <property type="entry name" value="GyrI-like"/>
    <property type="match status" value="1"/>
</dbReference>
<dbReference type="EMBL" id="JACHGH010000007">
    <property type="protein sequence ID" value="MBB6454051.1"/>
    <property type="molecule type" value="Genomic_DNA"/>
</dbReference>
<name>A0A841Q6M3_9BACI</name>
<proteinExistence type="predicted"/>
<accession>A0A841Q6M3</accession>
<evidence type="ECO:0000259" key="1">
    <source>
        <dbReference type="SMART" id="SM00871"/>
    </source>
</evidence>
<dbReference type="SUPFAM" id="SSF46785">
    <property type="entry name" value="Winged helix' DNA-binding domain"/>
    <property type="match status" value="1"/>
</dbReference>
<organism evidence="2 3">
    <name type="scientific">Salirhabdus euzebyi</name>
    <dbReference type="NCBI Taxonomy" id="394506"/>
    <lineage>
        <taxon>Bacteria</taxon>
        <taxon>Bacillati</taxon>
        <taxon>Bacillota</taxon>
        <taxon>Bacilli</taxon>
        <taxon>Bacillales</taxon>
        <taxon>Bacillaceae</taxon>
        <taxon>Salirhabdus</taxon>
    </lineage>
</organism>
<dbReference type="Proteomes" id="UP000581688">
    <property type="component" value="Unassembled WGS sequence"/>
</dbReference>
<dbReference type="SMART" id="SM00871">
    <property type="entry name" value="AraC_E_bind"/>
    <property type="match status" value="1"/>
</dbReference>
<dbReference type="RefSeq" id="WP_174496842.1">
    <property type="nucleotide sequence ID" value="NZ_CADDWK010000009.1"/>
</dbReference>
<feature type="domain" description="AraC effector-binding" evidence="1">
    <location>
        <begin position="77"/>
        <end position="227"/>
    </location>
</feature>
<evidence type="ECO:0000313" key="2">
    <source>
        <dbReference type="EMBL" id="MBB6454051.1"/>
    </source>
</evidence>